<dbReference type="SUPFAM" id="SSF57850">
    <property type="entry name" value="RING/U-box"/>
    <property type="match status" value="1"/>
</dbReference>
<proteinExistence type="predicted"/>
<evidence type="ECO:0000256" key="3">
    <source>
        <dbReference type="ARBA" id="ARBA00022833"/>
    </source>
</evidence>
<keyword evidence="10" id="KW-1185">Reference proteome</keyword>
<dbReference type="SMART" id="SM00184">
    <property type="entry name" value="RING"/>
    <property type="match status" value="1"/>
</dbReference>
<evidence type="ECO:0000256" key="5">
    <source>
        <dbReference type="SAM" id="Coils"/>
    </source>
</evidence>
<dbReference type="Pfam" id="PF13765">
    <property type="entry name" value="PRY"/>
    <property type="match status" value="1"/>
</dbReference>
<dbReference type="PROSITE" id="PS00518">
    <property type="entry name" value="ZF_RING_1"/>
    <property type="match status" value="1"/>
</dbReference>
<keyword evidence="5" id="KW-0175">Coiled coil</keyword>
<dbReference type="SMART" id="SM00449">
    <property type="entry name" value="SPRY"/>
    <property type="match status" value="1"/>
</dbReference>
<name>A0A1S3SQ17_SALSA</name>
<dbReference type="GeneID" id="106611090"/>
<feature type="region of interest" description="Disordered" evidence="6">
    <location>
        <begin position="129"/>
        <end position="149"/>
    </location>
</feature>
<evidence type="ECO:0000313" key="10">
    <source>
        <dbReference type="Proteomes" id="UP001652741"/>
    </source>
</evidence>
<dbReference type="InterPro" id="IPR001870">
    <property type="entry name" value="B30.2/SPRY"/>
</dbReference>
<dbReference type="InterPro" id="IPR000315">
    <property type="entry name" value="Znf_B-box"/>
</dbReference>
<evidence type="ECO:0000256" key="1">
    <source>
        <dbReference type="ARBA" id="ARBA00022723"/>
    </source>
</evidence>
<dbReference type="RefSeq" id="XP_014066428.2">
    <property type="nucleotide sequence ID" value="XM_014210953.2"/>
</dbReference>
<dbReference type="InterPro" id="IPR003879">
    <property type="entry name" value="Butyrophylin_SPRY"/>
</dbReference>
<organism evidence="10 11">
    <name type="scientific">Salmo salar</name>
    <name type="common">Atlantic salmon</name>
    <dbReference type="NCBI Taxonomy" id="8030"/>
    <lineage>
        <taxon>Eukaryota</taxon>
        <taxon>Metazoa</taxon>
        <taxon>Chordata</taxon>
        <taxon>Craniata</taxon>
        <taxon>Vertebrata</taxon>
        <taxon>Euteleostomi</taxon>
        <taxon>Actinopterygii</taxon>
        <taxon>Neopterygii</taxon>
        <taxon>Teleostei</taxon>
        <taxon>Protacanthopterygii</taxon>
        <taxon>Salmoniformes</taxon>
        <taxon>Salmonidae</taxon>
        <taxon>Salmoninae</taxon>
        <taxon>Salmo</taxon>
    </lineage>
</organism>
<evidence type="ECO:0000259" key="7">
    <source>
        <dbReference type="PROSITE" id="PS50089"/>
    </source>
</evidence>
<evidence type="ECO:0000313" key="11">
    <source>
        <dbReference type="RefSeq" id="XP_014066428.2"/>
    </source>
</evidence>
<feature type="domain" description="RING-type" evidence="7">
    <location>
        <begin position="62"/>
        <end position="102"/>
    </location>
</feature>
<dbReference type="GO" id="GO:0008270">
    <property type="term" value="F:zinc ion binding"/>
    <property type="evidence" value="ECO:0007669"/>
    <property type="project" value="UniProtKB-KW"/>
</dbReference>
<protein>
    <submittedName>
        <fullName evidence="11">Nuclear factor 7, brain</fullName>
    </submittedName>
</protein>
<dbReference type="InterPro" id="IPR043136">
    <property type="entry name" value="B30.2/SPRY_sf"/>
</dbReference>
<evidence type="ECO:0000259" key="8">
    <source>
        <dbReference type="PROSITE" id="PS50119"/>
    </source>
</evidence>
<dbReference type="InterPro" id="IPR017907">
    <property type="entry name" value="Znf_RING_CS"/>
</dbReference>
<dbReference type="STRING" id="8030.ENSSSAP00000018446"/>
<dbReference type="KEGG" id="sasa:106611090"/>
<dbReference type="AlphaFoldDB" id="A0A1S3SQ17"/>
<dbReference type="InterPro" id="IPR003877">
    <property type="entry name" value="SPRY_dom"/>
</dbReference>
<dbReference type="InterPro" id="IPR013320">
    <property type="entry name" value="ConA-like_dom_sf"/>
</dbReference>
<keyword evidence="2 4" id="KW-0863">Zinc-finger</keyword>
<accession>A0A1S3SQ17</accession>
<reference evidence="11" key="1">
    <citation type="submission" date="2025-08" db="UniProtKB">
        <authorList>
            <consortium name="RefSeq"/>
        </authorList>
    </citation>
    <scope>IDENTIFICATION</scope>
</reference>
<sequence>MMTYGLKFCLWAVYCQKDLALANERGVGVWKSQNPIEGSEDTSSTPVRMAANFSLLEEDLSCRVCYQIFREPVILLCSHSFCKACLEESWSKQETQDCPVCRRSSRDQSPPNLALRHVCETLLREREIKDTPGPTEEAAEGPSQGENTSHRGLQGACGLHSQRLQLFCLEDECLVCVECVSEHADHSFCSLVKAAGQRREGLRPTLKALEEKMSAFCKAKLNCDKMAAHIRAQAQLAEKQIMKEFEKLHCFLREEEVERLAVLKEEEEEKNKRIKERVKEISEMISSLSDTIRAVEENLAVDDLLFLQSYKTIMERAQSAPQDPQLDSGALINLAKHLGNLKFQVWEKMQGAVKYMPVVLEPNTAHPYLYPSEDLTSLRSEDKGQSLPDNPERFDSYRDILGSEGFTSGTHFWDVEVGENDDWRVGVASESVSRKHGLIEEECGIWAVGVANGEPYKMKKKTQRIRVLLKWDKQEVSFIDLSSYTQTLRTFNHKFTEKMYPYFYLLNGQPLQILPGKVSVNVGNHVENHDMELF</sequence>
<evidence type="ECO:0000256" key="6">
    <source>
        <dbReference type="SAM" id="MobiDB-lite"/>
    </source>
</evidence>
<dbReference type="Gene3D" id="2.60.120.920">
    <property type="match status" value="1"/>
</dbReference>
<dbReference type="InterPro" id="IPR001841">
    <property type="entry name" value="Znf_RING"/>
</dbReference>
<dbReference type="Proteomes" id="UP001652741">
    <property type="component" value="Chromosome ssa09"/>
</dbReference>
<dbReference type="SUPFAM" id="SSF49899">
    <property type="entry name" value="Concanavalin A-like lectins/glucanases"/>
    <property type="match status" value="1"/>
</dbReference>
<feature type="domain" description="B box-type" evidence="8">
    <location>
        <begin position="157"/>
        <end position="191"/>
    </location>
</feature>
<evidence type="ECO:0000256" key="4">
    <source>
        <dbReference type="PROSITE-ProRule" id="PRU00024"/>
    </source>
</evidence>
<dbReference type="Gene3D" id="3.30.160.60">
    <property type="entry name" value="Classic Zinc Finger"/>
    <property type="match status" value="1"/>
</dbReference>
<evidence type="ECO:0000256" key="2">
    <source>
        <dbReference type="ARBA" id="ARBA00022771"/>
    </source>
</evidence>
<dbReference type="SUPFAM" id="SSF57845">
    <property type="entry name" value="B-box zinc-binding domain"/>
    <property type="match status" value="1"/>
</dbReference>
<keyword evidence="1" id="KW-0479">Metal-binding</keyword>
<dbReference type="Pfam" id="PF00643">
    <property type="entry name" value="zf-B_box"/>
    <property type="match status" value="1"/>
</dbReference>
<dbReference type="Gene3D" id="3.30.40.10">
    <property type="entry name" value="Zinc/RING finger domain, C3HC4 (zinc finger)"/>
    <property type="match status" value="1"/>
</dbReference>
<dbReference type="PRINTS" id="PR01407">
    <property type="entry name" value="BUTYPHLNCDUF"/>
</dbReference>
<evidence type="ECO:0000259" key="9">
    <source>
        <dbReference type="PROSITE" id="PS50188"/>
    </source>
</evidence>
<dbReference type="InterPro" id="IPR006574">
    <property type="entry name" value="PRY"/>
</dbReference>
<dbReference type="InterPro" id="IPR027370">
    <property type="entry name" value="Znf-RING_euk"/>
</dbReference>
<dbReference type="PROSITE" id="PS50188">
    <property type="entry name" value="B302_SPRY"/>
    <property type="match status" value="1"/>
</dbReference>
<keyword evidence="3" id="KW-0862">Zinc</keyword>
<dbReference type="PaxDb" id="8030-ENSSSAP00000018446"/>
<dbReference type="PANTHER" id="PTHR24103">
    <property type="entry name" value="E3 UBIQUITIN-PROTEIN LIGASE TRIM"/>
    <property type="match status" value="1"/>
</dbReference>
<gene>
    <name evidence="11" type="primary">LOC106611090</name>
</gene>
<dbReference type="InterPro" id="IPR013083">
    <property type="entry name" value="Znf_RING/FYVE/PHD"/>
</dbReference>
<feature type="coiled-coil region" evidence="5">
    <location>
        <begin position="253"/>
        <end position="298"/>
    </location>
</feature>
<dbReference type="PROSITE" id="PS50119">
    <property type="entry name" value="ZF_BBOX"/>
    <property type="match status" value="1"/>
</dbReference>
<dbReference type="Pfam" id="PF13445">
    <property type="entry name" value="zf-RING_UBOX"/>
    <property type="match status" value="1"/>
</dbReference>
<dbReference type="InterPro" id="IPR050143">
    <property type="entry name" value="TRIM/RBCC"/>
</dbReference>
<feature type="domain" description="B30.2/SPRY" evidence="9">
    <location>
        <begin position="338"/>
        <end position="534"/>
    </location>
</feature>
<dbReference type="PROSITE" id="PS50089">
    <property type="entry name" value="ZF_RING_2"/>
    <property type="match status" value="1"/>
</dbReference>
<dbReference type="SMART" id="SM00589">
    <property type="entry name" value="PRY"/>
    <property type="match status" value="1"/>
</dbReference>
<dbReference type="Pfam" id="PF00622">
    <property type="entry name" value="SPRY"/>
    <property type="match status" value="1"/>
</dbReference>